<sequence>MKKAFQDMLHGLGEVNPTHAYYNGSCTSKDTEDTSWRTSFKTMRTLKTSSALEDFIYVVFVLDRNIVRSIKAIHGLETGFDGKGCYTKGIWEQIMGSFNYLHSRNILSKGEDGVFSISATRLHIDHTILSSSNIETRWNKGLPRMVNIFIWRLHLDRLPTQLNLSK</sequence>
<keyword evidence="2" id="KW-1185">Reference proteome</keyword>
<evidence type="ECO:0000313" key="2">
    <source>
        <dbReference type="Proteomes" id="UP001151760"/>
    </source>
</evidence>
<organism evidence="1 2">
    <name type="scientific">Tanacetum coccineum</name>
    <dbReference type="NCBI Taxonomy" id="301880"/>
    <lineage>
        <taxon>Eukaryota</taxon>
        <taxon>Viridiplantae</taxon>
        <taxon>Streptophyta</taxon>
        <taxon>Embryophyta</taxon>
        <taxon>Tracheophyta</taxon>
        <taxon>Spermatophyta</taxon>
        <taxon>Magnoliopsida</taxon>
        <taxon>eudicotyledons</taxon>
        <taxon>Gunneridae</taxon>
        <taxon>Pentapetalae</taxon>
        <taxon>asterids</taxon>
        <taxon>campanulids</taxon>
        <taxon>Asterales</taxon>
        <taxon>Asteraceae</taxon>
        <taxon>Asteroideae</taxon>
        <taxon>Anthemideae</taxon>
        <taxon>Anthemidinae</taxon>
        <taxon>Tanacetum</taxon>
    </lineage>
</organism>
<gene>
    <name evidence="1" type="ORF">Tco_0682914</name>
</gene>
<dbReference type="EMBL" id="BQNB010009783">
    <property type="protein sequence ID" value="GJS68349.1"/>
    <property type="molecule type" value="Genomic_DNA"/>
</dbReference>
<reference evidence="1" key="1">
    <citation type="journal article" date="2022" name="Int. J. Mol. Sci.">
        <title>Draft Genome of Tanacetum Coccineum: Genomic Comparison of Closely Related Tanacetum-Family Plants.</title>
        <authorList>
            <person name="Yamashiro T."/>
            <person name="Shiraishi A."/>
            <person name="Nakayama K."/>
            <person name="Satake H."/>
        </authorList>
    </citation>
    <scope>NUCLEOTIDE SEQUENCE</scope>
</reference>
<comment type="caution">
    <text evidence="1">The sequence shown here is derived from an EMBL/GenBank/DDBJ whole genome shotgun (WGS) entry which is preliminary data.</text>
</comment>
<proteinExistence type="predicted"/>
<protein>
    <recommendedName>
        <fullName evidence="3">Reverse transcriptase zinc-binding domain-containing protein</fullName>
    </recommendedName>
</protein>
<evidence type="ECO:0008006" key="3">
    <source>
        <dbReference type="Google" id="ProtNLM"/>
    </source>
</evidence>
<name>A0ABQ4XSI9_9ASTR</name>
<accession>A0ABQ4XSI9</accession>
<reference evidence="1" key="2">
    <citation type="submission" date="2022-01" db="EMBL/GenBank/DDBJ databases">
        <authorList>
            <person name="Yamashiro T."/>
            <person name="Shiraishi A."/>
            <person name="Satake H."/>
            <person name="Nakayama K."/>
        </authorList>
    </citation>
    <scope>NUCLEOTIDE SEQUENCE</scope>
</reference>
<evidence type="ECO:0000313" key="1">
    <source>
        <dbReference type="EMBL" id="GJS68349.1"/>
    </source>
</evidence>
<dbReference type="Proteomes" id="UP001151760">
    <property type="component" value="Unassembled WGS sequence"/>
</dbReference>